<dbReference type="Gene3D" id="3.20.20.80">
    <property type="entry name" value="Glycosidases"/>
    <property type="match status" value="1"/>
</dbReference>
<evidence type="ECO:0000256" key="2">
    <source>
        <dbReference type="ARBA" id="ARBA00007401"/>
    </source>
</evidence>
<name>A0A1I2AE97_9BACT</name>
<dbReference type="STRING" id="655355.SAMN05216283_10195"/>
<dbReference type="GO" id="GO:0009341">
    <property type="term" value="C:beta-galactosidase complex"/>
    <property type="evidence" value="ECO:0007669"/>
    <property type="project" value="TreeGrafter"/>
</dbReference>
<reference evidence="8 9" key="1">
    <citation type="submission" date="2016-10" db="EMBL/GenBank/DDBJ databases">
        <authorList>
            <person name="de Groot N.N."/>
        </authorList>
    </citation>
    <scope>NUCLEOTIDE SEQUENCE [LARGE SCALE GENOMIC DNA]</scope>
    <source>
        <strain evidence="8 9">CGMCC 1.9156</strain>
    </source>
</reference>
<dbReference type="InterPro" id="IPR013783">
    <property type="entry name" value="Ig-like_fold"/>
</dbReference>
<dbReference type="Proteomes" id="UP000198964">
    <property type="component" value="Unassembled WGS sequence"/>
</dbReference>
<dbReference type="PANTHER" id="PTHR46323:SF2">
    <property type="entry name" value="BETA-GALACTOSIDASE"/>
    <property type="match status" value="1"/>
</dbReference>
<evidence type="ECO:0000256" key="5">
    <source>
        <dbReference type="ARBA" id="ARBA00023295"/>
    </source>
</evidence>
<feature type="domain" description="Glycosyl hydrolases family 2 sugar binding" evidence="7">
    <location>
        <begin position="29"/>
        <end position="165"/>
    </location>
</feature>
<comment type="catalytic activity">
    <reaction evidence="1">
        <text>Hydrolysis of terminal non-reducing beta-D-galactose residues in beta-D-galactosides.</text>
        <dbReference type="EC" id="3.2.1.23"/>
    </reaction>
</comment>
<keyword evidence="5" id="KW-0326">Glycosidase</keyword>
<dbReference type="InterPro" id="IPR008979">
    <property type="entry name" value="Galactose-bd-like_sf"/>
</dbReference>
<dbReference type="Gene3D" id="2.60.40.10">
    <property type="entry name" value="Immunoglobulins"/>
    <property type="match status" value="1"/>
</dbReference>
<dbReference type="SUPFAM" id="SSF49303">
    <property type="entry name" value="beta-Galactosidase/glucuronidase domain"/>
    <property type="match status" value="1"/>
</dbReference>
<dbReference type="SUPFAM" id="SSF51445">
    <property type="entry name" value="(Trans)glycosidases"/>
    <property type="match status" value="1"/>
</dbReference>
<dbReference type="Pfam" id="PF00703">
    <property type="entry name" value="Glyco_hydro_2"/>
    <property type="match status" value="1"/>
</dbReference>
<sequence length="909" mass="102864">MKKVSYWIVICILGCLFACSPQNENVLVDLSGEWNVQLDPNDLGLTEKWFGKELSHRIKLPGTTDEAGLGEPEQYKDPYNALIRPHYYVGKAWYKREIEIPKNWGNKHFVLFLERCHWITQVWVNNQYIGSENSLSTAQQYDLTSFLKPGKHTLTICVDNNYPFSLGMFASSVSEHTQSNWNGIIGRIELQVKDPVYMDDIRVYPDVANKRAKVTCKVYNKTGVAVEGKIKLRTELKENGIKAGSQILNFKVDGGVSTIEGFVHMGDDVQLWDEFSPVLYRLKAELSAGKYKDVEATSFGMRELGVENTTFTINGKRTYMRGNLECCIFPETGYPPMTIGGWMNVLKTMKSYGLNHMRTHSWCPPKAAFEAADILGMYIQAEAPRANVYNDTVRDKFIMDELLRINKAYGNNPSFMFMTSGNELSQQGPDEGINAAMIAKAKEDDNRHLYSTTSGGHGMDHKVSRSKVDEYRVGGQRGFQTPGTAEDHSEYYSNYRFASITHEVGQHAVYPNIHEIPKYTGVLKPVNLEAIKRDLEEKGMLDLASQFTSATAKFSAILYKEEIEVLMRSEGNAGFQLLSLQDYPGQGTAHVGLFDAFWANKGGITKEEFRKFCSPVTPLLRMEKRTYASNENFVAEAEILNYGPASLKQAKPVWTIHNEAGEILKQGNFGLQDIPQGERVSLGDINVDLSFVKKAAKLIVSVEVEGTEYLNNWDIWCYPEAEAKVWPQSLVVRNTLDEKAIDALKKGENVLLLSAKENLSNCLEGNPKTVFWSPTWFWTKPRGGNTTMGILCDPKHPVFEDFPTEYHSNWQWWSLQEMSNSIILDTLGTNVQPIIRVIDHYGRNHKLATLFECKVGKGKLMVCSMDIETKLAERPEAGQLRNSIIEYLISDKFNPTQQLDLMELKSLFK</sequence>
<dbReference type="RefSeq" id="WP_093917856.1">
    <property type="nucleotide sequence ID" value="NZ_FONW01000001.1"/>
</dbReference>
<feature type="domain" description="Glycoside hydrolase family 2 immunoglobulin-like beta-sandwich" evidence="6">
    <location>
        <begin position="196"/>
        <end position="302"/>
    </location>
</feature>
<evidence type="ECO:0000259" key="6">
    <source>
        <dbReference type="Pfam" id="PF00703"/>
    </source>
</evidence>
<organism evidence="8 9">
    <name type="scientific">Sunxiuqinia elliptica</name>
    <dbReference type="NCBI Taxonomy" id="655355"/>
    <lineage>
        <taxon>Bacteria</taxon>
        <taxon>Pseudomonadati</taxon>
        <taxon>Bacteroidota</taxon>
        <taxon>Bacteroidia</taxon>
        <taxon>Marinilabiliales</taxon>
        <taxon>Prolixibacteraceae</taxon>
        <taxon>Sunxiuqinia</taxon>
    </lineage>
</organism>
<dbReference type="InterPro" id="IPR050347">
    <property type="entry name" value="Bact_Beta-galactosidase"/>
</dbReference>
<dbReference type="InterPro" id="IPR036156">
    <property type="entry name" value="Beta-gal/glucu_dom_sf"/>
</dbReference>
<dbReference type="GO" id="GO:0004565">
    <property type="term" value="F:beta-galactosidase activity"/>
    <property type="evidence" value="ECO:0007669"/>
    <property type="project" value="UniProtKB-EC"/>
</dbReference>
<accession>A0A1I2AE97</accession>
<dbReference type="Pfam" id="PF02837">
    <property type="entry name" value="Glyco_hydro_2_N"/>
    <property type="match status" value="1"/>
</dbReference>
<dbReference type="Gene3D" id="2.60.120.260">
    <property type="entry name" value="Galactose-binding domain-like"/>
    <property type="match status" value="1"/>
</dbReference>
<evidence type="ECO:0000259" key="7">
    <source>
        <dbReference type="Pfam" id="PF02837"/>
    </source>
</evidence>
<keyword evidence="4 8" id="KW-0378">Hydrolase</keyword>
<dbReference type="EMBL" id="FONW01000001">
    <property type="protein sequence ID" value="SFE42109.1"/>
    <property type="molecule type" value="Genomic_DNA"/>
</dbReference>
<dbReference type="SUPFAM" id="SSF49785">
    <property type="entry name" value="Galactose-binding domain-like"/>
    <property type="match status" value="1"/>
</dbReference>
<keyword evidence="9" id="KW-1185">Reference proteome</keyword>
<evidence type="ECO:0000256" key="1">
    <source>
        <dbReference type="ARBA" id="ARBA00001412"/>
    </source>
</evidence>
<evidence type="ECO:0000313" key="9">
    <source>
        <dbReference type="Proteomes" id="UP000198964"/>
    </source>
</evidence>
<dbReference type="GO" id="GO:0005990">
    <property type="term" value="P:lactose catabolic process"/>
    <property type="evidence" value="ECO:0007669"/>
    <property type="project" value="TreeGrafter"/>
</dbReference>
<dbReference type="PANTHER" id="PTHR46323">
    <property type="entry name" value="BETA-GALACTOSIDASE"/>
    <property type="match status" value="1"/>
</dbReference>
<dbReference type="AlphaFoldDB" id="A0A1I2AE97"/>
<dbReference type="InterPro" id="IPR017853">
    <property type="entry name" value="GH"/>
</dbReference>
<evidence type="ECO:0000256" key="4">
    <source>
        <dbReference type="ARBA" id="ARBA00022801"/>
    </source>
</evidence>
<protein>
    <recommendedName>
        <fullName evidence="3">beta-galactosidase</fullName>
        <ecNumber evidence="3">3.2.1.23</ecNumber>
    </recommendedName>
</protein>
<evidence type="ECO:0000313" key="8">
    <source>
        <dbReference type="EMBL" id="SFE42109.1"/>
    </source>
</evidence>
<proteinExistence type="inferred from homology"/>
<gene>
    <name evidence="8" type="ORF">SAMN05216283_10195</name>
</gene>
<comment type="similarity">
    <text evidence="2">Belongs to the glycosyl hydrolase 2 family.</text>
</comment>
<dbReference type="EC" id="3.2.1.23" evidence="3"/>
<dbReference type="InterPro" id="IPR006104">
    <property type="entry name" value="Glyco_hydro_2_N"/>
</dbReference>
<dbReference type="InterPro" id="IPR006102">
    <property type="entry name" value="Ig-like_GH2"/>
</dbReference>
<evidence type="ECO:0000256" key="3">
    <source>
        <dbReference type="ARBA" id="ARBA00012756"/>
    </source>
</evidence>